<dbReference type="NCBIfam" id="TIGR01891">
    <property type="entry name" value="amidohydrolases"/>
    <property type="match status" value="1"/>
</dbReference>
<dbReference type="Gene3D" id="3.40.630.10">
    <property type="entry name" value="Zn peptidases"/>
    <property type="match status" value="1"/>
</dbReference>
<dbReference type="Gene3D" id="3.30.70.360">
    <property type="match status" value="1"/>
</dbReference>
<dbReference type="PANTHER" id="PTHR11014:SF63">
    <property type="entry name" value="METALLOPEPTIDASE, PUTATIVE (AFU_ORTHOLOGUE AFUA_6G09600)-RELATED"/>
    <property type="match status" value="1"/>
</dbReference>
<name>A0A518BTI5_9BACT</name>
<proteinExistence type="predicted"/>
<keyword evidence="5" id="KW-1185">Reference proteome</keyword>
<dbReference type="EMBL" id="CP036280">
    <property type="protein sequence ID" value="QDU70284.1"/>
    <property type="molecule type" value="Genomic_DNA"/>
</dbReference>
<reference evidence="4 5" key="1">
    <citation type="submission" date="2019-02" db="EMBL/GenBank/DDBJ databases">
        <title>Deep-cultivation of Planctomycetes and their phenomic and genomic characterization uncovers novel biology.</title>
        <authorList>
            <person name="Wiegand S."/>
            <person name="Jogler M."/>
            <person name="Boedeker C."/>
            <person name="Pinto D."/>
            <person name="Vollmers J."/>
            <person name="Rivas-Marin E."/>
            <person name="Kohn T."/>
            <person name="Peeters S.H."/>
            <person name="Heuer A."/>
            <person name="Rast P."/>
            <person name="Oberbeckmann S."/>
            <person name="Bunk B."/>
            <person name="Jeske O."/>
            <person name="Meyerdierks A."/>
            <person name="Storesund J.E."/>
            <person name="Kallscheuer N."/>
            <person name="Luecker S."/>
            <person name="Lage O.M."/>
            <person name="Pohl T."/>
            <person name="Merkel B.J."/>
            <person name="Hornburger P."/>
            <person name="Mueller R.-W."/>
            <person name="Bruemmer F."/>
            <person name="Labrenz M."/>
            <person name="Spormann A.M."/>
            <person name="Op den Camp H."/>
            <person name="Overmann J."/>
            <person name="Amann R."/>
            <person name="Jetten M.S.M."/>
            <person name="Mascher T."/>
            <person name="Medema M.H."/>
            <person name="Devos D.P."/>
            <person name="Kaster A.-K."/>
            <person name="Ovreas L."/>
            <person name="Rohde M."/>
            <person name="Galperin M.Y."/>
            <person name="Jogler C."/>
        </authorList>
    </citation>
    <scope>NUCLEOTIDE SEQUENCE [LARGE SCALE GENOMIC DNA]</scope>
    <source>
        <strain evidence="4 5">Pan265</strain>
    </source>
</reference>
<evidence type="ECO:0000259" key="3">
    <source>
        <dbReference type="Pfam" id="PF07687"/>
    </source>
</evidence>
<dbReference type="FunFam" id="3.30.70.360:FF:000001">
    <property type="entry name" value="N-acetyldiaminopimelate deacetylase"/>
    <property type="match status" value="1"/>
</dbReference>
<dbReference type="SUPFAM" id="SSF55031">
    <property type="entry name" value="Bacterial exopeptidase dimerisation domain"/>
    <property type="match status" value="1"/>
</dbReference>
<dbReference type="InterPro" id="IPR011650">
    <property type="entry name" value="Peptidase_M20_dimer"/>
</dbReference>
<dbReference type="InterPro" id="IPR017439">
    <property type="entry name" value="Amidohydrolase"/>
</dbReference>
<feature type="binding site" evidence="2">
    <location>
        <position position="159"/>
    </location>
    <ligand>
        <name>Mn(2+)</name>
        <dbReference type="ChEBI" id="CHEBI:29035"/>
        <label>2</label>
    </ligand>
</feature>
<keyword evidence="1 4" id="KW-0378">Hydrolase</keyword>
<dbReference type="Pfam" id="PF07687">
    <property type="entry name" value="M20_dimer"/>
    <property type="match status" value="1"/>
</dbReference>
<dbReference type="PIRSF" id="PIRSF005962">
    <property type="entry name" value="Pept_M20D_amidohydro"/>
    <property type="match status" value="1"/>
</dbReference>
<comment type="cofactor">
    <cofactor evidence="2">
        <name>Mn(2+)</name>
        <dbReference type="ChEBI" id="CHEBI:29035"/>
    </cofactor>
    <text evidence="2">The Mn(2+) ion enhances activity.</text>
</comment>
<dbReference type="InterPro" id="IPR036264">
    <property type="entry name" value="Bact_exopeptidase_dim_dom"/>
</dbReference>
<evidence type="ECO:0000256" key="2">
    <source>
        <dbReference type="PIRSR" id="PIRSR005962-1"/>
    </source>
</evidence>
<dbReference type="GO" id="GO:0046872">
    <property type="term" value="F:metal ion binding"/>
    <property type="evidence" value="ECO:0007669"/>
    <property type="project" value="UniProtKB-KW"/>
</dbReference>
<feature type="binding site" evidence="2">
    <location>
        <position position="121"/>
    </location>
    <ligand>
        <name>Mn(2+)</name>
        <dbReference type="ChEBI" id="CHEBI:29035"/>
        <label>2</label>
    </ligand>
</feature>
<dbReference type="Proteomes" id="UP000320386">
    <property type="component" value="Chromosome"/>
</dbReference>
<dbReference type="OrthoDB" id="9776731at2"/>
<dbReference type="InterPro" id="IPR002933">
    <property type="entry name" value="Peptidase_M20"/>
</dbReference>
<accession>A0A518BTI5</accession>
<dbReference type="GO" id="GO:0019877">
    <property type="term" value="P:diaminopimelate biosynthetic process"/>
    <property type="evidence" value="ECO:0007669"/>
    <property type="project" value="UniProtKB-ARBA"/>
</dbReference>
<gene>
    <name evidence="4" type="primary">yxeP</name>
    <name evidence="4" type="ORF">Pan265_01070</name>
</gene>
<dbReference type="AlphaFoldDB" id="A0A518BTI5"/>
<feature type="binding site" evidence="2">
    <location>
        <position position="189"/>
    </location>
    <ligand>
        <name>Mn(2+)</name>
        <dbReference type="ChEBI" id="CHEBI:29035"/>
        <label>2</label>
    </ligand>
</feature>
<dbReference type="GO" id="GO:0050118">
    <property type="term" value="F:N-acetyldiaminopimelate deacetylase activity"/>
    <property type="evidence" value="ECO:0007669"/>
    <property type="project" value="UniProtKB-ARBA"/>
</dbReference>
<organism evidence="4 5">
    <name type="scientific">Mucisphaera calidilacus</name>
    <dbReference type="NCBI Taxonomy" id="2527982"/>
    <lineage>
        <taxon>Bacteria</taxon>
        <taxon>Pseudomonadati</taxon>
        <taxon>Planctomycetota</taxon>
        <taxon>Phycisphaerae</taxon>
        <taxon>Phycisphaerales</taxon>
        <taxon>Phycisphaeraceae</taxon>
        <taxon>Mucisphaera</taxon>
    </lineage>
</organism>
<feature type="domain" description="Peptidase M20 dimerisation" evidence="3">
    <location>
        <begin position="212"/>
        <end position="308"/>
    </location>
</feature>
<keyword evidence="2" id="KW-0479">Metal-binding</keyword>
<dbReference type="SUPFAM" id="SSF53187">
    <property type="entry name" value="Zn-dependent exopeptidases"/>
    <property type="match status" value="1"/>
</dbReference>
<dbReference type="PANTHER" id="PTHR11014">
    <property type="entry name" value="PEPTIDASE M20 FAMILY MEMBER"/>
    <property type="match status" value="1"/>
</dbReference>
<feature type="binding site" evidence="2">
    <location>
        <position position="390"/>
    </location>
    <ligand>
        <name>Mn(2+)</name>
        <dbReference type="ChEBI" id="CHEBI:29035"/>
        <label>2</label>
    </ligand>
</feature>
<feature type="binding site" evidence="2">
    <location>
        <position position="119"/>
    </location>
    <ligand>
        <name>Mn(2+)</name>
        <dbReference type="ChEBI" id="CHEBI:29035"/>
        <label>2</label>
    </ligand>
</feature>
<evidence type="ECO:0000313" key="4">
    <source>
        <dbReference type="EMBL" id="QDU70284.1"/>
    </source>
</evidence>
<evidence type="ECO:0000256" key="1">
    <source>
        <dbReference type="ARBA" id="ARBA00022801"/>
    </source>
</evidence>
<protein>
    <submittedName>
        <fullName evidence="4">Putative hydrolase YxeP</fullName>
        <ecNumber evidence="4">3.-.-.-</ecNumber>
    </submittedName>
</protein>
<dbReference type="EC" id="3.-.-.-" evidence="4"/>
<evidence type="ECO:0000313" key="5">
    <source>
        <dbReference type="Proteomes" id="UP000320386"/>
    </source>
</evidence>
<keyword evidence="2" id="KW-0464">Manganese</keyword>
<dbReference type="KEGG" id="mcad:Pan265_01070"/>
<sequence>MIATMKMTAERAARVADLGRRVDAEFSTATELRHDLHAHPQLAYEETYASELVQRELGKAGIEFTAGLATTGVVGVIRCAHHGPEARAVALRADMDALPITEATGLPYASQNPGCMHACGHDGHTAGLLGAARVLARLAEEEPEALPRPVKLIFQPAEEDGAGARQMVRDGALSAEVGGVEVERIFGLHGWNDSDVGTFKTMPGPMMACTLAFRVRLVGQGGHAASPHETRDPVPAVAALIGSLQSIVSRGIRPAHPGVVTVANVHAGEGAENVIPGEAVINGTARTFDLDDRAFMERRIHEITNGTAAAYGCAAEVETREGYPVTVNDPEATALMVGVAREVLGDENVTDLDYPLMGAEDFSFYAHHVPACFGFVGVRPAGRASYPCVHTPEFDFTDETLRTSMRVLCGVAVH</sequence>
<dbReference type="Pfam" id="PF01546">
    <property type="entry name" value="Peptidase_M20"/>
    <property type="match status" value="1"/>
</dbReference>